<accession>A0A6J6DZ44</accession>
<feature type="transmembrane region" description="Helical" evidence="1">
    <location>
        <begin position="58"/>
        <end position="78"/>
    </location>
</feature>
<keyword evidence="1" id="KW-0472">Membrane</keyword>
<gene>
    <name evidence="2" type="ORF">UFOPK1493_02296</name>
</gene>
<organism evidence="2">
    <name type="scientific">freshwater metagenome</name>
    <dbReference type="NCBI Taxonomy" id="449393"/>
    <lineage>
        <taxon>unclassified sequences</taxon>
        <taxon>metagenomes</taxon>
        <taxon>ecological metagenomes</taxon>
    </lineage>
</organism>
<dbReference type="EMBL" id="CAEZSR010000089">
    <property type="protein sequence ID" value="CAB4569470.1"/>
    <property type="molecule type" value="Genomic_DNA"/>
</dbReference>
<evidence type="ECO:0000313" key="2">
    <source>
        <dbReference type="EMBL" id="CAB4569470.1"/>
    </source>
</evidence>
<proteinExistence type="predicted"/>
<keyword evidence="1" id="KW-0812">Transmembrane</keyword>
<name>A0A6J6DZ44_9ZZZZ</name>
<sequence>MPARIVPNEPIKVEIDAESFARVFGTMIAALIRDQGMRHHEPVAPPPKASFWSNAKHLDVMLIGVTMVIALLILAAWLV</sequence>
<evidence type="ECO:0000256" key="1">
    <source>
        <dbReference type="SAM" id="Phobius"/>
    </source>
</evidence>
<reference evidence="2" key="1">
    <citation type="submission" date="2020-05" db="EMBL/GenBank/DDBJ databases">
        <authorList>
            <person name="Chiriac C."/>
            <person name="Salcher M."/>
            <person name="Ghai R."/>
            <person name="Kavagutti S V."/>
        </authorList>
    </citation>
    <scope>NUCLEOTIDE SEQUENCE</scope>
</reference>
<dbReference type="AlphaFoldDB" id="A0A6J6DZ44"/>
<protein>
    <submittedName>
        <fullName evidence="2">Unannotated protein</fullName>
    </submittedName>
</protein>
<keyword evidence="1" id="KW-1133">Transmembrane helix</keyword>